<feature type="transmembrane region" description="Helical" evidence="6">
    <location>
        <begin position="135"/>
        <end position="156"/>
    </location>
</feature>
<dbReference type="RefSeq" id="WP_254759817.1">
    <property type="nucleotide sequence ID" value="NZ_JANCLT010000008.1"/>
</dbReference>
<dbReference type="NCBIfam" id="TIGR00765">
    <property type="entry name" value="yihY_not_rbn"/>
    <property type="match status" value="1"/>
</dbReference>
<feature type="transmembrane region" description="Helical" evidence="6">
    <location>
        <begin position="176"/>
        <end position="199"/>
    </location>
</feature>
<evidence type="ECO:0000256" key="1">
    <source>
        <dbReference type="ARBA" id="ARBA00004651"/>
    </source>
</evidence>
<evidence type="ECO:0000313" key="8">
    <source>
        <dbReference type="Proteomes" id="UP001156102"/>
    </source>
</evidence>
<keyword evidence="5 6" id="KW-0472">Membrane</keyword>
<organism evidence="7 8">
    <name type="scientific">Ectobacillus ponti</name>
    <dbReference type="NCBI Taxonomy" id="2961894"/>
    <lineage>
        <taxon>Bacteria</taxon>
        <taxon>Bacillati</taxon>
        <taxon>Bacillota</taxon>
        <taxon>Bacilli</taxon>
        <taxon>Bacillales</taxon>
        <taxon>Bacillaceae</taxon>
        <taxon>Ectobacillus</taxon>
    </lineage>
</organism>
<sequence>MISAERRSRMFKFLKDLYVRTKDDDLSGLGSQLAYFFLLSLFPALVFLMTLIAYLPIHTHDVLGFVRAYAPAEALDLIETNLHKVLDDHSNGGLLSFGIIATLWSASNGINAVMSAFNRAYDTKETRSIFVTRGLSILLTIAMVFVIIFALALPVFGKVIGEAVFRVLHLSGMFVYVWKIVRLLISFFVLLLVFAFVYQFAPNKRLRPKEVISGAIFATVGWIAVSYGFAFYVENFGNYSNTYGSLGGIIVLMFWFYLTAWVILLGGEINALLNCYRTHGRDSRHKA</sequence>
<evidence type="ECO:0000313" key="7">
    <source>
        <dbReference type="EMBL" id="MCP8969897.1"/>
    </source>
</evidence>
<dbReference type="EMBL" id="JANCLT010000008">
    <property type="protein sequence ID" value="MCP8969897.1"/>
    <property type="molecule type" value="Genomic_DNA"/>
</dbReference>
<dbReference type="GO" id="GO:0005886">
    <property type="term" value="C:plasma membrane"/>
    <property type="evidence" value="ECO:0007669"/>
    <property type="project" value="UniProtKB-SubCell"/>
</dbReference>
<gene>
    <name evidence="7" type="ORF">NK662_15325</name>
</gene>
<feature type="transmembrane region" description="Helical" evidence="6">
    <location>
        <begin position="211"/>
        <end position="233"/>
    </location>
</feature>
<evidence type="ECO:0000256" key="6">
    <source>
        <dbReference type="SAM" id="Phobius"/>
    </source>
</evidence>
<dbReference type="InterPro" id="IPR017039">
    <property type="entry name" value="Virul_fac_BrkB"/>
</dbReference>
<keyword evidence="4 6" id="KW-1133">Transmembrane helix</keyword>
<comment type="caution">
    <text evidence="7">The sequence shown here is derived from an EMBL/GenBank/DDBJ whole genome shotgun (WGS) entry which is preliminary data.</text>
</comment>
<keyword evidence="3 6" id="KW-0812">Transmembrane</keyword>
<reference evidence="7" key="1">
    <citation type="submission" date="2022-07" db="EMBL/GenBank/DDBJ databases">
        <authorList>
            <person name="Li W.-J."/>
            <person name="Deng Q.-Q."/>
        </authorList>
    </citation>
    <scope>NUCLEOTIDE SEQUENCE</scope>
    <source>
        <strain evidence="7">SYSU M60031</strain>
    </source>
</reference>
<evidence type="ECO:0000256" key="2">
    <source>
        <dbReference type="ARBA" id="ARBA00022475"/>
    </source>
</evidence>
<dbReference type="Pfam" id="PF03631">
    <property type="entry name" value="Virul_fac_BrkB"/>
    <property type="match status" value="1"/>
</dbReference>
<name>A0AA42BQH6_9BACI</name>
<keyword evidence="2" id="KW-1003">Cell membrane</keyword>
<evidence type="ECO:0000256" key="3">
    <source>
        <dbReference type="ARBA" id="ARBA00022692"/>
    </source>
</evidence>
<dbReference type="PANTHER" id="PTHR30213">
    <property type="entry name" value="INNER MEMBRANE PROTEIN YHJD"/>
    <property type="match status" value="1"/>
</dbReference>
<accession>A0AA42BQH6</accession>
<feature type="transmembrane region" description="Helical" evidence="6">
    <location>
        <begin position="94"/>
        <end position="114"/>
    </location>
</feature>
<proteinExistence type="predicted"/>
<feature type="transmembrane region" description="Helical" evidence="6">
    <location>
        <begin position="33"/>
        <end position="57"/>
    </location>
</feature>
<evidence type="ECO:0000256" key="5">
    <source>
        <dbReference type="ARBA" id="ARBA00023136"/>
    </source>
</evidence>
<evidence type="ECO:0000256" key="4">
    <source>
        <dbReference type="ARBA" id="ARBA00022989"/>
    </source>
</evidence>
<comment type="subcellular location">
    <subcellularLocation>
        <location evidence="1">Cell membrane</location>
        <topology evidence="1">Multi-pass membrane protein</topology>
    </subcellularLocation>
</comment>
<keyword evidence="8" id="KW-1185">Reference proteome</keyword>
<dbReference type="Proteomes" id="UP001156102">
    <property type="component" value="Unassembled WGS sequence"/>
</dbReference>
<protein>
    <submittedName>
        <fullName evidence="7">YihY/virulence factor BrkB family protein</fullName>
    </submittedName>
</protein>
<dbReference type="PANTHER" id="PTHR30213:SF0">
    <property type="entry name" value="UPF0761 MEMBRANE PROTEIN YIHY"/>
    <property type="match status" value="1"/>
</dbReference>
<feature type="transmembrane region" description="Helical" evidence="6">
    <location>
        <begin position="245"/>
        <end position="267"/>
    </location>
</feature>
<dbReference type="AlphaFoldDB" id="A0AA42BQH6"/>
<dbReference type="PIRSF" id="PIRSF035875">
    <property type="entry name" value="RNase_BN"/>
    <property type="match status" value="1"/>
</dbReference>